<keyword evidence="2" id="KW-1133">Transmembrane helix</keyword>
<dbReference type="EMBL" id="UFQT01000007">
    <property type="protein sequence ID" value="SSX17454.1"/>
    <property type="molecule type" value="Genomic_DNA"/>
</dbReference>
<feature type="compositionally biased region" description="Basic and acidic residues" evidence="1">
    <location>
        <begin position="89"/>
        <end position="128"/>
    </location>
</feature>
<feature type="compositionally biased region" description="Polar residues" evidence="1">
    <location>
        <begin position="71"/>
        <end position="88"/>
    </location>
</feature>
<feature type="compositionally biased region" description="Low complexity" evidence="1">
    <location>
        <begin position="371"/>
        <end position="387"/>
    </location>
</feature>
<evidence type="ECO:0000313" key="3">
    <source>
        <dbReference type="EMBL" id="SSX17454.1"/>
    </source>
</evidence>
<sequence>MCDDKKYFTVNFFNMAESWHIPRASLGSNSTSSSSVGGNSSHSGSRKNSSTSCHHPHIIIGRQPSLDEIYSRNSKSYTNRGYQQSNKSDSVHSNEIRRESEKIPKQRRTREGNVVKSRMDELRERFDETSNNNAQERSKVSGLKRGSRSSQGSTDSNHSSHSASSGSLLLTAANLENHARIHHNKNRTTNPLIKEEDGNEISSYAANITMSNGMKTLDSNLKRVPDIDTITIDIPSNALRPKMGRHHGKDFDSMSIASSTHFTVVNGIGRPPKVPKSGLCDRGHQITVLIVTMSIFFMIGISLAVYFMEMRALHSNEIRRESEKIPKQRRTREVNVVKSRMDELRERFDETSNNNAQERSKVSGLKRGSRSSQGSTDSNHSSHSASSGSLLLTAANLENHARIHHNKNRTTNPLIKEEDGNEISSYAANITMSNGMKTLDSNLKRVPDIDTITIDIPSNALRPKMGRHHGKDFDSMSIASSTHFTVVNGIGRPPKVPKSGLCDRGHQITVLIVTMSIFFMIGISLAVYFMEMRAREMPNYN</sequence>
<feature type="compositionally biased region" description="Low complexity" evidence="1">
    <location>
        <begin position="25"/>
        <end position="52"/>
    </location>
</feature>
<accession>A0A336LHG3</accession>
<dbReference type="AlphaFoldDB" id="A0A336LHG3"/>
<organism evidence="3">
    <name type="scientific">Culicoides sonorensis</name>
    <name type="common">Biting midge</name>
    <dbReference type="NCBI Taxonomy" id="179676"/>
    <lineage>
        <taxon>Eukaryota</taxon>
        <taxon>Metazoa</taxon>
        <taxon>Ecdysozoa</taxon>
        <taxon>Arthropoda</taxon>
        <taxon>Hexapoda</taxon>
        <taxon>Insecta</taxon>
        <taxon>Pterygota</taxon>
        <taxon>Neoptera</taxon>
        <taxon>Endopterygota</taxon>
        <taxon>Diptera</taxon>
        <taxon>Nematocera</taxon>
        <taxon>Chironomoidea</taxon>
        <taxon>Ceratopogonidae</taxon>
        <taxon>Ceratopogoninae</taxon>
        <taxon>Culicoides</taxon>
        <taxon>Monoculicoides</taxon>
    </lineage>
</organism>
<gene>
    <name evidence="3" type="primary">CSON014421</name>
</gene>
<dbReference type="VEuPathDB" id="VectorBase:CSON014421"/>
<feature type="transmembrane region" description="Helical" evidence="2">
    <location>
        <begin position="286"/>
        <end position="308"/>
    </location>
</feature>
<keyword evidence="2" id="KW-0472">Membrane</keyword>
<keyword evidence="2" id="KW-0812">Transmembrane</keyword>
<feature type="transmembrane region" description="Helical" evidence="2">
    <location>
        <begin position="508"/>
        <end position="530"/>
    </location>
</feature>
<reference evidence="3" key="1">
    <citation type="submission" date="2018-07" db="EMBL/GenBank/DDBJ databases">
        <authorList>
            <person name="Quirk P.G."/>
            <person name="Krulwich T.A."/>
        </authorList>
    </citation>
    <scope>NUCLEOTIDE SEQUENCE</scope>
</reference>
<evidence type="ECO:0000256" key="2">
    <source>
        <dbReference type="SAM" id="Phobius"/>
    </source>
</evidence>
<feature type="compositionally biased region" description="Low complexity" evidence="1">
    <location>
        <begin position="149"/>
        <end position="165"/>
    </location>
</feature>
<feature type="region of interest" description="Disordered" evidence="1">
    <location>
        <begin position="345"/>
        <end position="387"/>
    </location>
</feature>
<proteinExistence type="predicted"/>
<protein>
    <submittedName>
        <fullName evidence="3">CSON014421 protein</fullName>
    </submittedName>
</protein>
<name>A0A336LHG3_CULSO</name>
<evidence type="ECO:0000256" key="1">
    <source>
        <dbReference type="SAM" id="MobiDB-lite"/>
    </source>
</evidence>
<feature type="region of interest" description="Disordered" evidence="1">
    <location>
        <begin position="24"/>
        <end position="165"/>
    </location>
</feature>